<dbReference type="Proteomes" id="UP000620156">
    <property type="component" value="Unassembled WGS sequence"/>
</dbReference>
<protein>
    <submittedName>
        <fullName evidence="3">Transcriptional regulator</fullName>
    </submittedName>
</protein>
<dbReference type="InterPro" id="IPR001387">
    <property type="entry name" value="Cro/C1-type_HTH"/>
</dbReference>
<dbReference type="EMBL" id="BMQK01000002">
    <property type="protein sequence ID" value="GGQ44842.1"/>
    <property type="molecule type" value="Genomic_DNA"/>
</dbReference>
<dbReference type="InterPro" id="IPR050807">
    <property type="entry name" value="TransReg_Diox_bact_type"/>
</dbReference>
<evidence type="ECO:0000313" key="4">
    <source>
        <dbReference type="Proteomes" id="UP000620156"/>
    </source>
</evidence>
<dbReference type="PANTHER" id="PTHR46797:SF1">
    <property type="entry name" value="METHYLPHOSPHONATE SYNTHASE"/>
    <property type="match status" value="1"/>
</dbReference>
<keyword evidence="4" id="KW-1185">Reference proteome</keyword>
<dbReference type="GO" id="GO:0003700">
    <property type="term" value="F:DNA-binding transcription factor activity"/>
    <property type="evidence" value="ECO:0007669"/>
    <property type="project" value="TreeGrafter"/>
</dbReference>
<evidence type="ECO:0000259" key="2">
    <source>
        <dbReference type="PROSITE" id="PS50943"/>
    </source>
</evidence>
<dbReference type="GO" id="GO:0005829">
    <property type="term" value="C:cytosol"/>
    <property type="evidence" value="ECO:0007669"/>
    <property type="project" value="TreeGrafter"/>
</dbReference>
<dbReference type="AlphaFoldDB" id="A0A918EP22"/>
<feature type="domain" description="HTH cro/C1-type" evidence="2">
    <location>
        <begin position="11"/>
        <end position="65"/>
    </location>
</feature>
<dbReference type="PANTHER" id="PTHR46797">
    <property type="entry name" value="HTH-TYPE TRANSCRIPTIONAL REGULATOR"/>
    <property type="match status" value="1"/>
</dbReference>
<name>A0A918EP22_9ACTN</name>
<dbReference type="SUPFAM" id="SSF47413">
    <property type="entry name" value="lambda repressor-like DNA-binding domains"/>
    <property type="match status" value="1"/>
</dbReference>
<dbReference type="GO" id="GO:0003677">
    <property type="term" value="F:DNA binding"/>
    <property type="evidence" value="ECO:0007669"/>
    <property type="project" value="UniProtKB-KW"/>
</dbReference>
<reference evidence="3" key="2">
    <citation type="submission" date="2020-09" db="EMBL/GenBank/DDBJ databases">
        <authorList>
            <person name="Sun Q."/>
            <person name="Ohkuma M."/>
        </authorList>
    </citation>
    <scope>NUCLEOTIDE SEQUENCE</scope>
    <source>
        <strain evidence="3">JCM 3131</strain>
    </source>
</reference>
<dbReference type="Pfam" id="PF01381">
    <property type="entry name" value="HTH_3"/>
    <property type="match status" value="1"/>
</dbReference>
<evidence type="ECO:0000256" key="1">
    <source>
        <dbReference type="ARBA" id="ARBA00023125"/>
    </source>
</evidence>
<sequence>MSTRTFDPQALRRIRLERGLSQIKLSKAVGLYSTAIGLMENGRNGPSVTTLVAIADALGARMDDFMTRADREEVSA</sequence>
<dbReference type="Gene3D" id="1.10.260.40">
    <property type="entry name" value="lambda repressor-like DNA-binding domains"/>
    <property type="match status" value="1"/>
</dbReference>
<dbReference type="InterPro" id="IPR010982">
    <property type="entry name" value="Lambda_DNA-bd_dom_sf"/>
</dbReference>
<dbReference type="SMART" id="SM00530">
    <property type="entry name" value="HTH_XRE"/>
    <property type="match status" value="1"/>
</dbReference>
<evidence type="ECO:0000313" key="3">
    <source>
        <dbReference type="EMBL" id="GGQ44842.1"/>
    </source>
</evidence>
<comment type="caution">
    <text evidence="3">The sequence shown here is derived from an EMBL/GenBank/DDBJ whole genome shotgun (WGS) entry which is preliminary data.</text>
</comment>
<gene>
    <name evidence="3" type="ORF">GCM10010145_11890</name>
</gene>
<organism evidence="3 4">
    <name type="scientific">Streptomyces ruber</name>
    <dbReference type="NCBI Taxonomy" id="83378"/>
    <lineage>
        <taxon>Bacteria</taxon>
        <taxon>Bacillati</taxon>
        <taxon>Actinomycetota</taxon>
        <taxon>Actinomycetes</taxon>
        <taxon>Kitasatosporales</taxon>
        <taxon>Streptomycetaceae</taxon>
        <taxon>Streptomyces</taxon>
    </lineage>
</organism>
<dbReference type="PROSITE" id="PS50943">
    <property type="entry name" value="HTH_CROC1"/>
    <property type="match status" value="1"/>
</dbReference>
<dbReference type="RefSeq" id="WP_189215587.1">
    <property type="nucleotide sequence ID" value="NZ_BMQK01000002.1"/>
</dbReference>
<reference evidence="3" key="1">
    <citation type="journal article" date="2014" name="Int. J. Syst. Evol. Microbiol.">
        <title>Complete genome sequence of Corynebacterium casei LMG S-19264T (=DSM 44701T), isolated from a smear-ripened cheese.</title>
        <authorList>
            <consortium name="US DOE Joint Genome Institute (JGI-PGF)"/>
            <person name="Walter F."/>
            <person name="Albersmeier A."/>
            <person name="Kalinowski J."/>
            <person name="Ruckert C."/>
        </authorList>
    </citation>
    <scope>NUCLEOTIDE SEQUENCE</scope>
    <source>
        <strain evidence="3">JCM 3131</strain>
    </source>
</reference>
<keyword evidence="1" id="KW-0238">DNA-binding</keyword>
<dbReference type="CDD" id="cd00093">
    <property type="entry name" value="HTH_XRE"/>
    <property type="match status" value="1"/>
</dbReference>
<proteinExistence type="predicted"/>
<accession>A0A918EP22</accession>